<evidence type="ECO:0000313" key="1">
    <source>
        <dbReference type="EMBL" id="GAH29333.1"/>
    </source>
</evidence>
<name>X1G8F9_9ZZZZ</name>
<organism evidence="1">
    <name type="scientific">marine sediment metagenome</name>
    <dbReference type="NCBI Taxonomy" id="412755"/>
    <lineage>
        <taxon>unclassified sequences</taxon>
        <taxon>metagenomes</taxon>
        <taxon>ecological metagenomes</taxon>
    </lineage>
</organism>
<proteinExistence type="predicted"/>
<reference evidence="1" key="1">
    <citation type="journal article" date="2014" name="Front. Microbiol.">
        <title>High frequency of phylogenetically diverse reductive dehalogenase-homologous genes in deep subseafloor sedimentary metagenomes.</title>
        <authorList>
            <person name="Kawai M."/>
            <person name="Futagami T."/>
            <person name="Toyoda A."/>
            <person name="Takaki Y."/>
            <person name="Nishi S."/>
            <person name="Hori S."/>
            <person name="Arai W."/>
            <person name="Tsubouchi T."/>
            <person name="Morono Y."/>
            <person name="Uchiyama I."/>
            <person name="Ito T."/>
            <person name="Fujiyama A."/>
            <person name="Inagaki F."/>
            <person name="Takami H."/>
        </authorList>
    </citation>
    <scope>NUCLEOTIDE SEQUENCE</scope>
    <source>
        <strain evidence="1">Expedition CK06-06</strain>
    </source>
</reference>
<gene>
    <name evidence="1" type="ORF">S01H4_65830</name>
</gene>
<feature type="non-terminal residue" evidence="1">
    <location>
        <position position="94"/>
    </location>
</feature>
<dbReference type="AlphaFoldDB" id="X1G8F9"/>
<dbReference type="EMBL" id="BART01040451">
    <property type="protein sequence ID" value="GAH29333.1"/>
    <property type="molecule type" value="Genomic_DNA"/>
</dbReference>
<sequence>GNFAIIDCPCRLRAGISGVRECTDKYPLHNCLQIGPAAEYIGAKKISKEEAKEIVKQSAEVGLVLATDNTAKFTSVICSCCECCCGMLRGLTKF</sequence>
<protein>
    <submittedName>
        <fullName evidence="1">Uncharacterized protein</fullName>
    </submittedName>
</protein>
<accession>X1G8F9</accession>
<comment type="caution">
    <text evidence="1">The sequence shown here is derived from an EMBL/GenBank/DDBJ whole genome shotgun (WGS) entry which is preliminary data.</text>
</comment>
<feature type="non-terminal residue" evidence="1">
    <location>
        <position position="1"/>
    </location>
</feature>